<organism evidence="2 3">
    <name type="scientific">Mucilaginibacter xinganensis</name>
    <dbReference type="NCBI Taxonomy" id="1234841"/>
    <lineage>
        <taxon>Bacteria</taxon>
        <taxon>Pseudomonadati</taxon>
        <taxon>Bacteroidota</taxon>
        <taxon>Sphingobacteriia</taxon>
        <taxon>Sphingobacteriales</taxon>
        <taxon>Sphingobacteriaceae</taxon>
        <taxon>Mucilaginibacter</taxon>
    </lineage>
</organism>
<protein>
    <submittedName>
        <fullName evidence="2">Acetyltransferase (GNAT) family protein</fullName>
    </submittedName>
</protein>
<dbReference type="EMBL" id="CP022743">
    <property type="protein sequence ID" value="ASU33271.1"/>
    <property type="molecule type" value="Genomic_DNA"/>
</dbReference>
<name>A0A223NUS8_9SPHI</name>
<dbReference type="InterPro" id="IPR016181">
    <property type="entry name" value="Acyl_CoA_acyltransferase"/>
</dbReference>
<dbReference type="SUPFAM" id="SSF55729">
    <property type="entry name" value="Acyl-CoA N-acyltransferases (Nat)"/>
    <property type="match status" value="1"/>
</dbReference>
<evidence type="ECO:0000313" key="3">
    <source>
        <dbReference type="Proteomes" id="UP000215002"/>
    </source>
</evidence>
<evidence type="ECO:0000259" key="1">
    <source>
        <dbReference type="PROSITE" id="PS51186"/>
    </source>
</evidence>
<dbReference type="Pfam" id="PF00583">
    <property type="entry name" value="Acetyltransf_1"/>
    <property type="match status" value="1"/>
</dbReference>
<dbReference type="Proteomes" id="UP000215002">
    <property type="component" value="Chromosome"/>
</dbReference>
<sequence length="128" mass="14574">MHPLINDGSGTYEMADLNAYIDKITDKGCIITITEKGELQAFLAGYANDYESKTGFLSMTVVSPLVRRMGYGRRLMEFFLTDLVHKGFERCLTEVKENNTPAINTCRRAGFHELDRKGSYIILEKRLK</sequence>
<dbReference type="Gene3D" id="3.40.630.30">
    <property type="match status" value="1"/>
</dbReference>
<evidence type="ECO:0000313" key="2">
    <source>
        <dbReference type="EMBL" id="ASU33271.1"/>
    </source>
</evidence>
<dbReference type="PROSITE" id="PS51186">
    <property type="entry name" value="GNAT"/>
    <property type="match status" value="1"/>
</dbReference>
<keyword evidence="3" id="KW-1185">Reference proteome</keyword>
<dbReference type="AlphaFoldDB" id="A0A223NUS8"/>
<reference evidence="2 3" key="1">
    <citation type="submission" date="2017-08" db="EMBL/GenBank/DDBJ databases">
        <title>Complete genome sequence of Mucilaginibacter sp. strain BJC16-A31.</title>
        <authorList>
            <consortium name="Henan University of Science and Technology"/>
            <person name="You X."/>
        </authorList>
    </citation>
    <scope>NUCLEOTIDE SEQUENCE [LARGE SCALE GENOMIC DNA]</scope>
    <source>
        <strain evidence="2 3">BJC16-A31</strain>
    </source>
</reference>
<keyword evidence="2" id="KW-0808">Transferase</keyword>
<dbReference type="KEGG" id="muc:MuYL_1373"/>
<dbReference type="CDD" id="cd04301">
    <property type="entry name" value="NAT_SF"/>
    <property type="match status" value="1"/>
</dbReference>
<accession>A0A223NUS8</accession>
<gene>
    <name evidence="2" type="ORF">MuYL_1373</name>
</gene>
<proteinExistence type="predicted"/>
<dbReference type="InterPro" id="IPR000182">
    <property type="entry name" value="GNAT_dom"/>
</dbReference>
<feature type="domain" description="N-acetyltransferase" evidence="1">
    <location>
        <begin position="1"/>
        <end position="128"/>
    </location>
</feature>
<dbReference type="GO" id="GO:0016747">
    <property type="term" value="F:acyltransferase activity, transferring groups other than amino-acyl groups"/>
    <property type="evidence" value="ECO:0007669"/>
    <property type="project" value="InterPro"/>
</dbReference>